<accession>A0AAC9HHP0</accession>
<evidence type="ECO:0000313" key="2">
    <source>
        <dbReference type="EMBL" id="TYL14259.1"/>
    </source>
</evidence>
<protein>
    <recommendedName>
        <fullName evidence="5">CGNR zinc finger</fullName>
    </recommendedName>
</protein>
<evidence type="ECO:0000313" key="4">
    <source>
        <dbReference type="Proteomes" id="UP000322283"/>
    </source>
</evidence>
<dbReference type="SUPFAM" id="SSF160904">
    <property type="entry name" value="Jann2411-like"/>
    <property type="match status" value="1"/>
</dbReference>
<keyword evidence="4" id="KW-1185">Reference proteome</keyword>
<dbReference type="InterPro" id="IPR023286">
    <property type="entry name" value="ABATE_dom_sf"/>
</dbReference>
<proteinExistence type="predicted"/>
<evidence type="ECO:0008006" key="5">
    <source>
        <dbReference type="Google" id="ProtNLM"/>
    </source>
</evidence>
<dbReference type="Proteomes" id="UP000322283">
    <property type="component" value="Unassembled WGS sequence"/>
</dbReference>
<dbReference type="AlphaFoldDB" id="A0AAC9HHP0"/>
<reference evidence="2 4" key="2">
    <citation type="submission" date="2019-05" db="EMBL/GenBank/DDBJ databases">
        <title>Genome sequence of Moorella thermoacetica ATCC 33924.</title>
        <authorList>
            <person name="Poehlein A."/>
            <person name="Bengelsdorf F.R."/>
            <person name="Duerre P."/>
            <person name="Daniel R."/>
        </authorList>
    </citation>
    <scope>NUCLEOTIDE SEQUENCE [LARGE SCALE GENOMIC DNA]</scope>
    <source>
        <strain evidence="2 4">ATCC 33924</strain>
    </source>
</reference>
<evidence type="ECO:0000313" key="1">
    <source>
        <dbReference type="EMBL" id="AOQ23855.1"/>
    </source>
</evidence>
<name>A0AAC9HHP0_NEOTH</name>
<dbReference type="EMBL" id="VCDX01000002">
    <property type="protein sequence ID" value="TYL14259.1"/>
    <property type="molecule type" value="Genomic_DNA"/>
</dbReference>
<reference evidence="1 3" key="1">
    <citation type="submission" date="2016-08" db="EMBL/GenBank/DDBJ databases">
        <title>Moorella thermoacetica DSM 103132.</title>
        <authorList>
            <person name="Jendresen C.B."/>
            <person name="Redl S.M."/>
            <person name="Jensen T.O."/>
            <person name="Nielsen A.T."/>
        </authorList>
    </citation>
    <scope>NUCLEOTIDE SEQUENCE [LARGE SCALE GENOMIC DNA]</scope>
    <source>
        <strain evidence="1 3">DSM 103132</strain>
    </source>
</reference>
<gene>
    <name evidence="1" type="ORF">Maut_01410</name>
    <name evidence="2" type="ORF">MTAT_04880</name>
</gene>
<evidence type="ECO:0000313" key="3">
    <source>
        <dbReference type="Proteomes" id="UP000094598"/>
    </source>
</evidence>
<sequence length="297" mass="34870">MQIQTIAAETVFAPIPWTKVALEDGFIICKESGFSRVEELTELTPPLENPHFWKEVRQLYFAFEQKDWQKIRLFYQTNGPLGLENPRAPDGTILDNHPPNRERISTCKRFLNWFRILTLMVKWAKTRNTAPLWDLFGPPRKSKDILTLSILFAEEWPWPAIWYTPSLDINWDTPINRDELAWISPQNDEQLIRAAWMAVVGAVTEMLRFTPLLPMTVSEDPFVITWGFQCNGAFFAAFLQWFFQEIAYINVSTCQADGCNNLVIPPRDKYCSDRCKERMKKRRYRQRKKGDLKWLDG</sequence>
<dbReference type="Proteomes" id="UP000094598">
    <property type="component" value="Chromosome"/>
</dbReference>
<organism evidence="1 3">
    <name type="scientific">Neomoorella thermoacetica</name>
    <name type="common">Clostridium thermoaceticum</name>
    <dbReference type="NCBI Taxonomy" id="1525"/>
    <lineage>
        <taxon>Bacteria</taxon>
        <taxon>Bacillati</taxon>
        <taxon>Bacillota</taxon>
        <taxon>Clostridia</taxon>
        <taxon>Neomoorellales</taxon>
        <taxon>Neomoorellaceae</taxon>
        <taxon>Neomoorella</taxon>
    </lineage>
</organism>
<dbReference type="RefSeq" id="WP_069589402.1">
    <property type="nucleotide sequence ID" value="NZ_CP017019.1"/>
</dbReference>
<dbReference type="EMBL" id="CP017019">
    <property type="protein sequence ID" value="AOQ23855.1"/>
    <property type="molecule type" value="Genomic_DNA"/>
</dbReference>